<dbReference type="CDD" id="cd00093">
    <property type="entry name" value="HTH_XRE"/>
    <property type="match status" value="1"/>
</dbReference>
<dbReference type="InterPro" id="IPR010982">
    <property type="entry name" value="Lambda_DNA-bd_dom_sf"/>
</dbReference>
<gene>
    <name evidence="2" type="ORF">FC774_11365</name>
</gene>
<accession>A0A6M0V6N9</accession>
<dbReference type="Proteomes" id="UP000476820">
    <property type="component" value="Unassembled WGS sequence"/>
</dbReference>
<feature type="domain" description="HTH cro/C1-type" evidence="1">
    <location>
        <begin position="2"/>
        <end position="58"/>
    </location>
</feature>
<dbReference type="PROSITE" id="PS50943">
    <property type="entry name" value="HTH_CROC1"/>
    <property type="match status" value="1"/>
</dbReference>
<organism evidence="2 3">
    <name type="scientific">Clostridium botulinum</name>
    <dbReference type="NCBI Taxonomy" id="1491"/>
    <lineage>
        <taxon>Bacteria</taxon>
        <taxon>Bacillati</taxon>
        <taxon>Bacillota</taxon>
        <taxon>Clostridia</taxon>
        <taxon>Eubacteriales</taxon>
        <taxon>Clostridiaceae</taxon>
        <taxon>Clostridium</taxon>
    </lineage>
</organism>
<evidence type="ECO:0000313" key="3">
    <source>
        <dbReference type="Proteomes" id="UP000476820"/>
    </source>
</evidence>
<protein>
    <submittedName>
        <fullName evidence="2">Helix-turn-helix transcriptional regulator</fullName>
    </submittedName>
</protein>
<dbReference type="SUPFAM" id="SSF47413">
    <property type="entry name" value="lambda repressor-like DNA-binding domains"/>
    <property type="match status" value="1"/>
</dbReference>
<dbReference type="AlphaFoldDB" id="A0A6M0V6N9"/>
<dbReference type="Gene3D" id="1.10.260.40">
    <property type="entry name" value="lambda repressor-like DNA-binding domains"/>
    <property type="match status" value="1"/>
</dbReference>
<name>A0A6M0V6N9_CLOBO</name>
<dbReference type="RefSeq" id="WP_061301912.1">
    <property type="nucleotide sequence ID" value="NZ_LFPA01000087.1"/>
</dbReference>
<evidence type="ECO:0000259" key="1">
    <source>
        <dbReference type="PROSITE" id="PS50943"/>
    </source>
</evidence>
<dbReference type="Pfam" id="PF01381">
    <property type="entry name" value="HTH_3"/>
    <property type="match status" value="1"/>
</dbReference>
<comment type="caution">
    <text evidence="2">The sequence shown here is derived from an EMBL/GenBank/DDBJ whole genome shotgun (WGS) entry which is preliminary data.</text>
</comment>
<dbReference type="EMBL" id="SWOV01000031">
    <property type="protein sequence ID" value="NFF88465.1"/>
    <property type="molecule type" value="Genomic_DNA"/>
</dbReference>
<dbReference type="SMART" id="SM00530">
    <property type="entry name" value="HTH_XRE"/>
    <property type="match status" value="1"/>
</dbReference>
<proteinExistence type="predicted"/>
<dbReference type="InterPro" id="IPR001387">
    <property type="entry name" value="Cro/C1-type_HTH"/>
</dbReference>
<dbReference type="GO" id="GO:0003677">
    <property type="term" value="F:DNA binding"/>
    <property type="evidence" value="ECO:0007669"/>
    <property type="project" value="InterPro"/>
</dbReference>
<sequence>MLKKKRVEKNLTELKFAKRIGISKSYVSKLENHPDKCNPTINLILKIAKELELNPFFVFKFFIKNRKHLRAAYRN</sequence>
<evidence type="ECO:0000313" key="2">
    <source>
        <dbReference type="EMBL" id="NFF88465.1"/>
    </source>
</evidence>
<reference evidence="2 3" key="1">
    <citation type="submission" date="2019-04" db="EMBL/GenBank/DDBJ databases">
        <title>Genome sequencing of Clostridium botulinum Groups I-IV and Clostridium butyricum.</title>
        <authorList>
            <person name="Brunt J."/>
            <person name="Van Vliet A.H.M."/>
            <person name="Stringer S.C."/>
            <person name="Carter A.T."/>
            <person name="Peck M.W."/>
        </authorList>
    </citation>
    <scope>NUCLEOTIDE SEQUENCE [LARGE SCALE GENOMIC DNA]</scope>
    <source>
        <strain evidence="2 3">1605</strain>
    </source>
</reference>